<evidence type="ECO:0000256" key="1">
    <source>
        <dbReference type="SAM" id="MobiDB-lite"/>
    </source>
</evidence>
<feature type="region of interest" description="Disordered" evidence="1">
    <location>
        <begin position="1"/>
        <end position="22"/>
    </location>
</feature>
<dbReference type="EMBL" id="BNBF01000056">
    <property type="protein sequence ID" value="GHG78474.1"/>
    <property type="molecule type" value="Genomic_DNA"/>
</dbReference>
<comment type="caution">
    <text evidence="2">The sequence shown here is derived from an EMBL/GenBank/DDBJ whole genome shotgun (WGS) entry which is preliminary data.</text>
</comment>
<gene>
    <name evidence="2" type="ORF">GCM10018980_77210</name>
</gene>
<name>A0A919F418_9ACTN</name>
<evidence type="ECO:0000313" key="3">
    <source>
        <dbReference type="Proteomes" id="UP000619355"/>
    </source>
</evidence>
<proteinExistence type="predicted"/>
<evidence type="ECO:0000313" key="2">
    <source>
        <dbReference type="EMBL" id="GHG78474.1"/>
    </source>
</evidence>
<accession>A0A919F418</accession>
<organism evidence="2 3">
    <name type="scientific">Streptomyces capoamus</name>
    <dbReference type="NCBI Taxonomy" id="68183"/>
    <lineage>
        <taxon>Bacteria</taxon>
        <taxon>Bacillati</taxon>
        <taxon>Actinomycetota</taxon>
        <taxon>Actinomycetes</taxon>
        <taxon>Kitasatosporales</taxon>
        <taxon>Streptomycetaceae</taxon>
        <taxon>Streptomyces</taxon>
    </lineage>
</organism>
<dbReference type="AlphaFoldDB" id="A0A919F418"/>
<dbReference type="Proteomes" id="UP000619355">
    <property type="component" value="Unassembled WGS sequence"/>
</dbReference>
<reference evidence="3" key="1">
    <citation type="journal article" date="2019" name="Int. J. Syst. Evol. Microbiol.">
        <title>The Global Catalogue of Microorganisms (GCM) 10K type strain sequencing project: providing services to taxonomists for standard genome sequencing and annotation.</title>
        <authorList>
            <consortium name="The Broad Institute Genomics Platform"/>
            <consortium name="The Broad Institute Genome Sequencing Center for Infectious Disease"/>
            <person name="Wu L."/>
            <person name="Ma J."/>
        </authorList>
    </citation>
    <scope>NUCLEOTIDE SEQUENCE [LARGE SCALE GENOMIC DNA]</scope>
    <source>
        <strain evidence="3">JCM 4253</strain>
    </source>
</reference>
<keyword evidence="3" id="KW-1185">Reference proteome</keyword>
<sequence>MLRRRRPEALKQPAQALPTAGRDTWAEDRDAAFYVALYLRAAQYSLHHDCPMTYA</sequence>
<protein>
    <submittedName>
        <fullName evidence="2">Uncharacterized protein</fullName>
    </submittedName>
</protein>